<feature type="domain" description="HTH luxR-type" evidence="5">
    <location>
        <begin position="796"/>
        <end position="861"/>
    </location>
</feature>
<dbReference type="InterPro" id="IPR036388">
    <property type="entry name" value="WH-like_DNA-bd_sf"/>
</dbReference>
<gene>
    <name evidence="6" type="primary">malT_4</name>
    <name evidence="6" type="ORF">PSEWESI4_02723</name>
</gene>
<dbReference type="AlphaFoldDB" id="A0A7U7ENR9"/>
<evidence type="ECO:0000313" key="7">
    <source>
        <dbReference type="Proteomes" id="UP000583387"/>
    </source>
</evidence>
<evidence type="ECO:0000259" key="5">
    <source>
        <dbReference type="PROSITE" id="PS50043"/>
    </source>
</evidence>
<dbReference type="InterPro" id="IPR011990">
    <property type="entry name" value="TPR-like_helical_dom_sf"/>
</dbReference>
<dbReference type="PANTHER" id="PTHR44688">
    <property type="entry name" value="DNA-BINDING TRANSCRIPTIONAL ACTIVATOR DEVR_DOSR"/>
    <property type="match status" value="1"/>
</dbReference>
<comment type="caution">
    <text evidence="6">The sequence shown here is derived from an EMBL/GenBank/DDBJ whole genome shotgun (WGS) entry which is preliminary data.</text>
</comment>
<dbReference type="GO" id="GO:0003677">
    <property type="term" value="F:DNA binding"/>
    <property type="evidence" value="ECO:0007669"/>
    <property type="project" value="UniProtKB-KW"/>
</dbReference>
<name>A0A7U7ENR9_9GAMM</name>
<dbReference type="EMBL" id="CAJFCI010000054">
    <property type="protein sequence ID" value="CAD5108438.1"/>
    <property type="molecule type" value="Genomic_DNA"/>
</dbReference>
<dbReference type="Pfam" id="PF00196">
    <property type="entry name" value="GerE"/>
    <property type="match status" value="1"/>
</dbReference>
<dbReference type="PANTHER" id="PTHR44688:SF16">
    <property type="entry name" value="DNA-BINDING TRANSCRIPTIONAL ACTIVATOR DEVR_DOSR"/>
    <property type="match status" value="1"/>
</dbReference>
<dbReference type="SUPFAM" id="SSF48452">
    <property type="entry name" value="TPR-like"/>
    <property type="match status" value="1"/>
</dbReference>
<evidence type="ECO:0000313" key="6">
    <source>
        <dbReference type="EMBL" id="CAD5108438.1"/>
    </source>
</evidence>
<keyword evidence="2" id="KW-0238">DNA-binding</keyword>
<dbReference type="SUPFAM" id="SSF52540">
    <property type="entry name" value="P-loop containing nucleoside triphosphate hydrolases"/>
    <property type="match status" value="1"/>
</dbReference>
<dbReference type="InterPro" id="IPR027417">
    <property type="entry name" value="P-loop_NTPase"/>
</dbReference>
<evidence type="ECO:0000256" key="1">
    <source>
        <dbReference type="ARBA" id="ARBA00023015"/>
    </source>
</evidence>
<dbReference type="CDD" id="cd06170">
    <property type="entry name" value="LuxR_C_like"/>
    <property type="match status" value="1"/>
</dbReference>
<keyword evidence="3" id="KW-0804">Transcription</keyword>
<organism evidence="6 7">
    <name type="scientific">Zestomonas carbonaria</name>
    <dbReference type="NCBI Taxonomy" id="2762745"/>
    <lineage>
        <taxon>Bacteria</taxon>
        <taxon>Pseudomonadati</taxon>
        <taxon>Pseudomonadota</taxon>
        <taxon>Gammaproteobacteria</taxon>
        <taxon>Pseudomonadales</taxon>
        <taxon>Pseudomonadaceae</taxon>
        <taxon>Zestomonas</taxon>
    </lineage>
</organism>
<dbReference type="PRINTS" id="PR00038">
    <property type="entry name" value="HTHLUXR"/>
</dbReference>
<dbReference type="Gene3D" id="1.10.10.10">
    <property type="entry name" value="Winged helix-like DNA-binding domain superfamily/Winged helix DNA-binding domain"/>
    <property type="match status" value="1"/>
</dbReference>
<keyword evidence="7" id="KW-1185">Reference proteome</keyword>
<proteinExistence type="predicted"/>
<reference evidence="6 7" key="1">
    <citation type="submission" date="2020-08" db="EMBL/GenBank/DDBJ databases">
        <authorList>
            <person name="Criscuolo A."/>
        </authorList>
    </citation>
    <scope>NUCLEOTIDE SEQUENCE [LARGE SCALE GENOMIC DNA]</scope>
    <source>
        <strain evidence="6">CIP111764</strain>
    </source>
</reference>
<keyword evidence="1" id="KW-0805">Transcription regulation</keyword>
<dbReference type="Proteomes" id="UP000583387">
    <property type="component" value="Unassembled WGS sequence"/>
</dbReference>
<dbReference type="InterPro" id="IPR059106">
    <property type="entry name" value="WHD_MalT"/>
</dbReference>
<evidence type="ECO:0000256" key="3">
    <source>
        <dbReference type="ARBA" id="ARBA00023163"/>
    </source>
</evidence>
<dbReference type="InterPro" id="IPR016032">
    <property type="entry name" value="Sig_transdc_resp-reg_C-effctor"/>
</dbReference>
<dbReference type="SMART" id="SM00421">
    <property type="entry name" value="HTH_LUXR"/>
    <property type="match status" value="1"/>
</dbReference>
<dbReference type="Gene3D" id="1.25.40.10">
    <property type="entry name" value="Tetratricopeptide repeat domain"/>
    <property type="match status" value="1"/>
</dbReference>
<feature type="coiled-coil region" evidence="4">
    <location>
        <begin position="524"/>
        <end position="551"/>
    </location>
</feature>
<protein>
    <submittedName>
        <fullName evidence="6">HTH-type transcriptional regulator MalT</fullName>
    </submittedName>
</protein>
<dbReference type="GO" id="GO:0006355">
    <property type="term" value="P:regulation of DNA-templated transcription"/>
    <property type="evidence" value="ECO:0007669"/>
    <property type="project" value="InterPro"/>
</dbReference>
<dbReference type="InterPro" id="IPR000792">
    <property type="entry name" value="Tscrpt_reg_LuxR_C"/>
</dbReference>
<dbReference type="RefSeq" id="WP_187671752.1">
    <property type="nucleotide sequence ID" value="NZ_CAJFCI010000054.1"/>
</dbReference>
<evidence type="ECO:0000256" key="4">
    <source>
        <dbReference type="SAM" id="Coils"/>
    </source>
</evidence>
<dbReference type="PROSITE" id="PS00622">
    <property type="entry name" value="HTH_LUXR_1"/>
    <property type="match status" value="1"/>
</dbReference>
<keyword evidence="4" id="KW-0175">Coiled coil</keyword>
<dbReference type="PROSITE" id="PS50043">
    <property type="entry name" value="HTH_LUXR_2"/>
    <property type="match status" value="1"/>
</dbReference>
<dbReference type="Pfam" id="PF25873">
    <property type="entry name" value="WHD_MalT"/>
    <property type="match status" value="1"/>
</dbReference>
<evidence type="ECO:0000256" key="2">
    <source>
        <dbReference type="ARBA" id="ARBA00023125"/>
    </source>
</evidence>
<accession>A0A7U7ENR9</accession>
<sequence length="864" mass="96401">MSNKVRVLHSNAIPRQPAPGLPRLPAAHIARPRLAQRLLASDCRLTLLSAPAGCGKSVLLNECARQAAPGTRVAWLDLRGQPLAPAELLTRLATALQLAPGEGTTQAEMGQLLSRVEHPLWIFIDDYPPQASSELDACLEHLLDHSPHHLRWWVGARQRPDWNLPRLLLQGDLLELDASALALDDAELLQLLQQRGLELPETLREQLQRQNEGWLAGICLLLDSDTQYLSQRLASGSPLLRDYIQREVLSGLPEPLLNALGILAHMPRFNAELCEQVLDENGAETLLALQQRQLLRGLGSGDEWFRLAYPLATALKRRPGYKPPLQAHARACQWFAEHGGGREAAEHALWAGQPEVAARHLQRCGEDQMMIGHSATQFLQWRDELPASLFTSTPRLIILQAWALIICARLDEVPACIDGMSRFLPQPCASRQKRLLGQYQAVIGVLERQQGLASARQHCLEAMSELCEAAWSQRILCNQALAQQAMVEHDLEAAERCILDGLRLARQHGNLRFEALITTEAVHLLALRGEHNRAREQAEQMLQDLRNAGMEGPMTARLTLLRGSLLAAQGIDGQADVALHGGLEKAERYEDAYLLFGYQELIDLASEHADFEHARRLLQQAERQMHRLQVPEVRYREVLQLAQGRLWLHQGEPRRALEVSQAVLQRLQANPLLAPAGFYELLPRARLLHAQASLRLGQPLAAIDELQALLEDCGRAGQRSLACECRLALAEALYLGRQPDAAATHLQQAVAECRDLNLLQPLQALNRRQSDWLQACSPQLAKPHWRQLLQPEEPAAPVQESPLSQREQAVLELIAQGCSNLQIAEELHISLHTVKTHARRINIKLGVERRTQALARAKAEGWLK</sequence>
<dbReference type="SUPFAM" id="SSF46894">
    <property type="entry name" value="C-terminal effector domain of the bipartite response regulators"/>
    <property type="match status" value="1"/>
</dbReference>